<evidence type="ECO:0000256" key="2">
    <source>
        <dbReference type="ARBA" id="ARBA00007441"/>
    </source>
</evidence>
<dbReference type="NCBIfam" id="NF006719">
    <property type="entry name" value="PRK09257.1"/>
    <property type="match status" value="1"/>
</dbReference>
<comment type="subunit">
    <text evidence="3">Homodimer.</text>
</comment>
<feature type="domain" description="Aminotransferase class I/classII large" evidence="7">
    <location>
        <begin position="27"/>
        <end position="389"/>
    </location>
</feature>
<dbReference type="OrthoDB" id="9766445at2"/>
<dbReference type="GO" id="GO:0042802">
    <property type="term" value="F:identical protein binding"/>
    <property type="evidence" value="ECO:0007669"/>
    <property type="project" value="TreeGrafter"/>
</dbReference>
<dbReference type="EC" id="2.6.1.1" evidence="8"/>
<evidence type="ECO:0000256" key="6">
    <source>
        <dbReference type="ARBA" id="ARBA00022898"/>
    </source>
</evidence>
<dbReference type="GO" id="GO:0030170">
    <property type="term" value="F:pyridoxal phosphate binding"/>
    <property type="evidence" value="ECO:0007669"/>
    <property type="project" value="InterPro"/>
</dbReference>
<evidence type="ECO:0000313" key="8">
    <source>
        <dbReference type="EMBL" id="EAU46743.1"/>
    </source>
</evidence>
<keyword evidence="5 8" id="KW-0808">Transferase</keyword>
<keyword evidence="4 8" id="KW-0032">Aminotransferase</keyword>
<dbReference type="STRING" id="314265.R2601_16520"/>
<dbReference type="SUPFAM" id="SSF53383">
    <property type="entry name" value="PLP-dependent transferases"/>
    <property type="match status" value="1"/>
</dbReference>
<dbReference type="Proteomes" id="UP000006230">
    <property type="component" value="Unassembled WGS sequence"/>
</dbReference>
<dbReference type="RefSeq" id="WP_007796694.1">
    <property type="nucleotide sequence ID" value="NZ_DS022276.1"/>
</dbReference>
<protein>
    <submittedName>
        <fullName evidence="8">Aspartate aminotransferase</fullName>
        <ecNumber evidence="8">2.6.1.1</ecNumber>
    </submittedName>
</protein>
<dbReference type="Gene3D" id="3.90.1150.10">
    <property type="entry name" value="Aspartate Aminotransferase, domain 1"/>
    <property type="match status" value="1"/>
</dbReference>
<dbReference type="InterPro" id="IPR000796">
    <property type="entry name" value="Asp_trans"/>
</dbReference>
<dbReference type="CDD" id="cd00609">
    <property type="entry name" value="AAT_like"/>
    <property type="match status" value="1"/>
</dbReference>
<dbReference type="EMBL" id="AATQ01000012">
    <property type="protein sequence ID" value="EAU46743.1"/>
    <property type="molecule type" value="Genomic_DNA"/>
</dbReference>
<proteinExistence type="inferred from homology"/>
<dbReference type="AlphaFoldDB" id="Q0FR44"/>
<comment type="cofactor">
    <cofactor evidence="1">
        <name>pyridoxal 5'-phosphate</name>
        <dbReference type="ChEBI" id="CHEBI:597326"/>
    </cofactor>
</comment>
<evidence type="ECO:0000259" key="7">
    <source>
        <dbReference type="Pfam" id="PF00155"/>
    </source>
</evidence>
<dbReference type="InterPro" id="IPR004839">
    <property type="entry name" value="Aminotransferase_I/II_large"/>
</dbReference>
<dbReference type="InterPro" id="IPR015424">
    <property type="entry name" value="PyrdxlP-dep_Trfase"/>
</dbReference>
<evidence type="ECO:0000256" key="1">
    <source>
        <dbReference type="ARBA" id="ARBA00001933"/>
    </source>
</evidence>
<comment type="caution">
    <text evidence="8">The sequence shown here is derived from an EMBL/GenBank/DDBJ whole genome shotgun (WGS) entry which is preliminary data.</text>
</comment>
<evidence type="ECO:0000256" key="4">
    <source>
        <dbReference type="ARBA" id="ARBA00022576"/>
    </source>
</evidence>
<evidence type="ECO:0000256" key="5">
    <source>
        <dbReference type="ARBA" id="ARBA00022679"/>
    </source>
</evidence>
<reference evidence="8 9" key="1">
    <citation type="journal article" date="2010" name="J. Bacteriol.">
        <title>Genome sequences of Pelagibaca bermudensis HTCC2601T and Maritimibacter alkaliphilus HTCC2654T, the type strains of two marine Roseobacter genera.</title>
        <authorList>
            <person name="Thrash J.C."/>
            <person name="Cho J.C."/>
            <person name="Ferriera S."/>
            <person name="Johnson J."/>
            <person name="Vergin K.L."/>
            <person name="Giovannoni S.J."/>
        </authorList>
    </citation>
    <scope>NUCLEOTIDE SEQUENCE [LARGE SCALE GENOMIC DNA]</scope>
    <source>
        <strain evidence="9">DSM 26914 / JCM 13377 / KCTC 12554 / HTCC2601</strain>
    </source>
</reference>
<dbReference type="InterPro" id="IPR015421">
    <property type="entry name" value="PyrdxlP-dep_Trfase_major"/>
</dbReference>
<keyword evidence="9" id="KW-1185">Reference proteome</keyword>
<evidence type="ECO:0000256" key="3">
    <source>
        <dbReference type="ARBA" id="ARBA00011738"/>
    </source>
</evidence>
<dbReference type="GO" id="GO:0033585">
    <property type="term" value="P:L-phenylalanine biosynthetic process from chorismate via phenylpyruvate"/>
    <property type="evidence" value="ECO:0007669"/>
    <property type="project" value="TreeGrafter"/>
</dbReference>
<comment type="similarity">
    <text evidence="2">Belongs to the class-I pyridoxal-phosphate-dependent aminotransferase family.</text>
</comment>
<dbReference type="GO" id="GO:0005829">
    <property type="term" value="C:cytosol"/>
    <property type="evidence" value="ECO:0007669"/>
    <property type="project" value="TreeGrafter"/>
</dbReference>
<dbReference type="InterPro" id="IPR015422">
    <property type="entry name" value="PyrdxlP-dep_Trfase_small"/>
</dbReference>
<dbReference type="HOGENOM" id="CLU_032440_0_1_5"/>
<organism evidence="8 9">
    <name type="scientific">Salipiger bermudensis (strain DSM 26914 / JCM 13377 / KCTC 12554 / HTCC2601)</name>
    <name type="common">Pelagibaca bermudensis</name>
    <dbReference type="NCBI Taxonomy" id="314265"/>
    <lineage>
        <taxon>Bacteria</taxon>
        <taxon>Pseudomonadati</taxon>
        <taxon>Pseudomonadota</taxon>
        <taxon>Alphaproteobacteria</taxon>
        <taxon>Rhodobacterales</taxon>
        <taxon>Roseobacteraceae</taxon>
        <taxon>Salipiger</taxon>
    </lineage>
</organism>
<accession>Q0FR44</accession>
<dbReference type="GO" id="GO:0004838">
    <property type="term" value="F:L-tyrosine-2-oxoglutarate transaminase activity"/>
    <property type="evidence" value="ECO:0007669"/>
    <property type="project" value="TreeGrafter"/>
</dbReference>
<evidence type="ECO:0000313" key="9">
    <source>
        <dbReference type="Proteomes" id="UP000006230"/>
    </source>
</evidence>
<keyword evidence="6" id="KW-0663">Pyridoxal phosphate</keyword>
<sequence>MFENLKEQPADKILALMQAYREDDREQKIDLGVGVYKDASGNTPIMRAIKAAEKQLWEAETTKAYTGLAGDPGFADAMVKLVLGDAVPRETVAAAATPGGTGAVRQAFDLIRMANPKARVFVSDPTWPNHLSILKHMGIEFISYRYFDNETRSVDFAGMIADLHQVMPGDVVLLHGCCHNPTGANLNIPQWKAVIELLLEREAVPMIDIAYQGFGDGLDADAEGVRMVAEKMPEVLIAASCSKNFGIYRERTGLLMAVSKDAGQRKLNQDSLNYLNRQNFSFPPDHGARLVTMVLTDEELRADWAAELEEVRNSMLGLREQLASELQRLSGSDRFGFLAQHRGMFSRLGATPEQVETLRRDHGIYMVGDSRLNIAGLNKTSVPILAEAIVKSGI</sequence>
<dbReference type="GO" id="GO:0004069">
    <property type="term" value="F:L-aspartate:2-oxoglutarate aminotransferase activity"/>
    <property type="evidence" value="ECO:0007669"/>
    <property type="project" value="UniProtKB-EC"/>
</dbReference>
<dbReference type="Gene3D" id="3.40.640.10">
    <property type="entry name" value="Type I PLP-dependent aspartate aminotransferase-like (Major domain)"/>
    <property type="match status" value="1"/>
</dbReference>
<dbReference type="eggNOG" id="COG1448">
    <property type="taxonomic scope" value="Bacteria"/>
</dbReference>
<name>Q0FR44_SALBH</name>
<gene>
    <name evidence="8" type="ORF">R2601_16520</name>
</gene>
<dbReference type="PANTHER" id="PTHR11879">
    <property type="entry name" value="ASPARTATE AMINOTRANSFERASE"/>
    <property type="match status" value="1"/>
</dbReference>
<dbReference type="PANTHER" id="PTHR11879:SF22">
    <property type="entry name" value="ASPARTATE AMINOTRANSFERASE, MITOCHONDRIAL"/>
    <property type="match status" value="1"/>
</dbReference>
<dbReference type="Pfam" id="PF00155">
    <property type="entry name" value="Aminotran_1_2"/>
    <property type="match status" value="1"/>
</dbReference>
<dbReference type="PRINTS" id="PR00799">
    <property type="entry name" value="TRANSAMINASE"/>
</dbReference>